<dbReference type="OrthoDB" id="175242at2"/>
<feature type="chain" id="PRO_5012614081" description="Planctomycete cytochrome C" evidence="1">
    <location>
        <begin position="26"/>
        <end position="1386"/>
    </location>
</feature>
<gene>
    <name evidence="8" type="ORF">Fuma_03711</name>
</gene>
<dbReference type="Proteomes" id="UP000187735">
    <property type="component" value="Chromosome"/>
</dbReference>
<evidence type="ECO:0000259" key="6">
    <source>
        <dbReference type="Pfam" id="PF07635"/>
    </source>
</evidence>
<keyword evidence="1" id="KW-0732">Signal</keyword>
<feature type="domain" description="DUF1585" evidence="2">
    <location>
        <begin position="1303"/>
        <end position="1376"/>
    </location>
</feature>
<evidence type="ECO:0000259" key="3">
    <source>
        <dbReference type="Pfam" id="PF07626"/>
    </source>
</evidence>
<evidence type="ECO:0000259" key="4">
    <source>
        <dbReference type="Pfam" id="PF07627"/>
    </source>
</evidence>
<feature type="domain" description="DUF1588" evidence="4">
    <location>
        <begin position="1196"/>
        <end position="1291"/>
    </location>
</feature>
<evidence type="ECO:0000313" key="9">
    <source>
        <dbReference type="Proteomes" id="UP000187735"/>
    </source>
</evidence>
<feature type="domain" description="DUF1587" evidence="3">
    <location>
        <begin position="135"/>
        <end position="199"/>
    </location>
</feature>
<evidence type="ECO:0000313" key="8">
    <source>
        <dbReference type="EMBL" id="APZ94090.1"/>
    </source>
</evidence>
<evidence type="ECO:0000259" key="5">
    <source>
        <dbReference type="Pfam" id="PF07631"/>
    </source>
</evidence>
<evidence type="ECO:0008006" key="10">
    <source>
        <dbReference type="Google" id="ProtNLM"/>
    </source>
</evidence>
<feature type="domain" description="DUF1592" evidence="5">
    <location>
        <begin position="1048"/>
        <end position="1177"/>
    </location>
</feature>
<dbReference type="STRING" id="1891926.Fuma_03711"/>
<organism evidence="8 9">
    <name type="scientific">Fuerstiella marisgermanici</name>
    <dbReference type="NCBI Taxonomy" id="1891926"/>
    <lineage>
        <taxon>Bacteria</taxon>
        <taxon>Pseudomonadati</taxon>
        <taxon>Planctomycetota</taxon>
        <taxon>Planctomycetia</taxon>
        <taxon>Planctomycetales</taxon>
        <taxon>Planctomycetaceae</taxon>
        <taxon>Fuerstiella</taxon>
    </lineage>
</organism>
<dbReference type="EMBL" id="CP017641">
    <property type="protein sequence ID" value="APZ94090.1"/>
    <property type="molecule type" value="Genomic_DNA"/>
</dbReference>
<dbReference type="Pfam" id="PF07624">
    <property type="entry name" value="PSD2"/>
    <property type="match status" value="1"/>
</dbReference>
<name>A0A1P8WJ51_9PLAN</name>
<dbReference type="InterPro" id="IPR013043">
    <property type="entry name" value="DUF1595"/>
</dbReference>
<reference evidence="8 9" key="1">
    <citation type="journal article" date="2016" name="Front. Microbiol.">
        <title>Fuerstia marisgermanicae gen. nov., sp. nov., an Unusual Member of the Phylum Planctomycetes from the German Wadden Sea.</title>
        <authorList>
            <person name="Kohn T."/>
            <person name="Heuer A."/>
            <person name="Jogler M."/>
            <person name="Vollmers J."/>
            <person name="Boedeker C."/>
            <person name="Bunk B."/>
            <person name="Rast P."/>
            <person name="Borchert D."/>
            <person name="Glockner I."/>
            <person name="Freese H.M."/>
            <person name="Klenk H.P."/>
            <person name="Overmann J."/>
            <person name="Kaster A.K."/>
            <person name="Rohde M."/>
            <person name="Wiegand S."/>
            <person name="Jogler C."/>
        </authorList>
    </citation>
    <scope>NUCLEOTIDE SEQUENCE [LARGE SCALE GENOMIC DNA]</scope>
    <source>
        <strain evidence="8 9">NH11</strain>
    </source>
</reference>
<proteinExistence type="predicted"/>
<keyword evidence="9" id="KW-1185">Reference proteome</keyword>
<dbReference type="Pfam" id="PF07627">
    <property type="entry name" value="PSCyt3"/>
    <property type="match status" value="1"/>
</dbReference>
<dbReference type="Pfam" id="PF07637">
    <property type="entry name" value="PSD5"/>
    <property type="match status" value="1"/>
</dbReference>
<feature type="signal peptide" evidence="1">
    <location>
        <begin position="1"/>
        <end position="25"/>
    </location>
</feature>
<evidence type="ECO:0000259" key="7">
    <source>
        <dbReference type="Pfam" id="PF07637"/>
    </source>
</evidence>
<sequence precursor="true">MSLNRLSLWIVFVLVLLTAHSRNTAADEQRVLPVTDASFQKSVAPLLQTYCQDCHRPDLAEADVDLTNLNSLEDLRDKIDTWVRVRAMLDSHQMPPNDAPQPNDVERETLQNWVRRFLTQEARAMAGDPGPVVLRRLSNAEYKYTIQDLTGVADLNPAAEFPVDGAAGEGFTNVGSGLVMSPQLVRKYLDAAKQVSQHAALVPTGIRFSPYTSQRDLTDDLLAKIQAFYAQYTTTGSGTEVNLQGIRFETNQGGVLPIADYLTATVVERDALLSGRKTLEQVATDRQLSPVYLKRLWSVLTSKDRQLGFLLQQVRTRWKNLTPDQVPQLVTFIEQWQPELWKFNVVGHVGREGAPASWLEAVTPVVERREFRVPLPATAEGRDVVVRLIAGDADGEQEHDFVRWQNARIERTGQPPVPLRDVQNLHQQMLLVRKQFLAQLPAYLKAVAELETGKPLSQVAKEADLPASLLTAAANFIGVNAGGPVKVQGHFTQKLSPGEYDFITGWGFPQTPSIMANSSDKEVRIPGVARPHSLLLHPSVTNFVALGWQSPISRRVQIKATVADAHDTCGNGFEWWVEHRHGTASQFLIHGSVASGGEAELPATTLTVAPGELLSVIIGPGQNDHVCDLTDVRFTITELDGARREWDASAEVSPNLLAANPHADRHGHDGIWHFYEGPLTSLPGSGDSPATAPTGSLLARWRDEVSDRDVLVEQLMALVEGAPPADDQTSSPDGQLYGILHTFPIPHDAVSLDNTTPDPRFGTHPRGAAIDSHDLVVQAPASLEFLIPAAFADGELVVTGTFDGHSGIAGIAGITQLHVTAEVVATDSQTPASSADTPVASVPSTSPLICAPDEAARQKLNAALAEFRELFPLALCYTRIVPVDEAVTATLFHREDELFQQLMLDDAQTAELNRLWDELLYVSEEPLKMVVSLEQIREFATQDRPDAVGPWDRMKPAVQARADAFREQMKAIEPIHVSAVVKLADRAWRRPLKQDEQRALYKLYQTLRDESIPHTEAIRLLIARVLTSPDFLYRRESPAIGSQPTEVTDPELASRLSYFLWSTLPDAELRQLADANQLTASPDNQHLLQQTRRLLKDQRTRRLAIHFACQWLHLRDFDQNNDKNEALYPEFADLRGAMYEETVRFFEDMFRNNGSLLDLLNADHTFLNAALAKHYGIEGVNGTGWQRVTDVSPQGRGGILAMATVLASQSGASRTSPILRGNWVSETLLGERLPRPPPGIPQLPDAVPAGLTARQLIERHSSDAACAKCHERIDPYGFALEQYDALGRLRPTAVDTKTTLFEGLPIDGLDGLRNYLLTDRRDDVLRQFCRKLLGYALAREVRLSDEPLLDDMLTQLSSHDYRFHTAVETIVQSSQFRRIRPKVVAE</sequence>
<evidence type="ECO:0000259" key="2">
    <source>
        <dbReference type="Pfam" id="PF07624"/>
    </source>
</evidence>
<dbReference type="InterPro" id="IPR013039">
    <property type="entry name" value="DUF1588"/>
</dbReference>
<dbReference type="KEGG" id="fmr:Fuma_03711"/>
<dbReference type="InterPro" id="IPR013042">
    <property type="entry name" value="DUF1592"/>
</dbReference>
<feature type="domain" description="Cytochrome C Planctomycete-type" evidence="6">
    <location>
        <begin position="51"/>
        <end position="98"/>
    </location>
</feature>
<accession>A0A1P8WJ51</accession>
<dbReference type="InterPro" id="IPR011478">
    <property type="entry name" value="DUF1585"/>
</dbReference>
<dbReference type="RefSeq" id="WP_077025447.1">
    <property type="nucleotide sequence ID" value="NZ_CP017641.1"/>
</dbReference>
<evidence type="ECO:0000256" key="1">
    <source>
        <dbReference type="SAM" id="SignalP"/>
    </source>
</evidence>
<feature type="domain" description="DUF1595" evidence="7">
    <location>
        <begin position="979"/>
        <end position="1036"/>
    </location>
</feature>
<dbReference type="InterPro" id="IPR013036">
    <property type="entry name" value="DUF1587"/>
</dbReference>
<dbReference type="Pfam" id="PF07631">
    <property type="entry name" value="PSD4"/>
    <property type="match status" value="1"/>
</dbReference>
<dbReference type="Pfam" id="PF07635">
    <property type="entry name" value="PSCyt1"/>
    <property type="match status" value="1"/>
</dbReference>
<protein>
    <recommendedName>
        <fullName evidence="10">Planctomycete cytochrome C</fullName>
    </recommendedName>
</protein>
<dbReference type="Pfam" id="PF07626">
    <property type="entry name" value="PSD3"/>
    <property type="match status" value="1"/>
</dbReference>
<dbReference type="InterPro" id="IPR011429">
    <property type="entry name" value="Cyt_c_Planctomycete-type"/>
</dbReference>